<accession>A0A251U5V3</accession>
<feature type="region of interest" description="Disordered" evidence="1">
    <location>
        <begin position="1"/>
        <end position="27"/>
    </location>
</feature>
<organism evidence="3 4">
    <name type="scientific">Helianthus annuus</name>
    <name type="common">Common sunflower</name>
    <dbReference type="NCBI Taxonomy" id="4232"/>
    <lineage>
        <taxon>Eukaryota</taxon>
        <taxon>Viridiplantae</taxon>
        <taxon>Streptophyta</taxon>
        <taxon>Embryophyta</taxon>
        <taxon>Tracheophyta</taxon>
        <taxon>Spermatophyta</taxon>
        <taxon>Magnoliopsida</taxon>
        <taxon>eudicotyledons</taxon>
        <taxon>Gunneridae</taxon>
        <taxon>Pentapetalae</taxon>
        <taxon>asterids</taxon>
        <taxon>campanulids</taxon>
        <taxon>Asterales</taxon>
        <taxon>Asteraceae</taxon>
        <taxon>Asteroideae</taxon>
        <taxon>Heliantheae alliance</taxon>
        <taxon>Heliantheae</taxon>
        <taxon>Helianthus</taxon>
    </lineage>
</organism>
<feature type="compositionally biased region" description="Polar residues" evidence="1">
    <location>
        <begin position="1"/>
        <end position="13"/>
    </location>
</feature>
<name>A0A251U5V3_HELAN</name>
<evidence type="ECO:0000256" key="1">
    <source>
        <dbReference type="SAM" id="MobiDB-lite"/>
    </source>
</evidence>
<gene>
    <name evidence="3" type="ORF">HannXRQ_Chr08g0226231</name>
    <name evidence="2" type="ORF">HanXRQr2_Chr04g0159461</name>
</gene>
<evidence type="ECO:0000313" key="3">
    <source>
        <dbReference type="EMBL" id="OTG18728.1"/>
    </source>
</evidence>
<dbReference type="AlphaFoldDB" id="A0A251U5V3"/>
<dbReference type="Gramene" id="mRNA:HanXRQr2_Chr04g0159461">
    <property type="protein sequence ID" value="mRNA:HanXRQr2_Chr04g0159461"/>
    <property type="gene ID" value="HanXRQr2_Chr04g0159461"/>
</dbReference>
<reference evidence="2" key="3">
    <citation type="submission" date="2020-06" db="EMBL/GenBank/DDBJ databases">
        <title>Helianthus annuus Genome sequencing and assembly Release 2.</title>
        <authorList>
            <person name="Gouzy J."/>
            <person name="Langlade N."/>
            <person name="Munos S."/>
        </authorList>
    </citation>
    <scope>NUCLEOTIDE SEQUENCE</scope>
    <source>
        <tissue evidence="2">Leaves</tissue>
    </source>
</reference>
<evidence type="ECO:0000313" key="4">
    <source>
        <dbReference type="Proteomes" id="UP000215914"/>
    </source>
</evidence>
<keyword evidence="4" id="KW-1185">Reference proteome</keyword>
<dbReference type="Proteomes" id="UP000215914">
    <property type="component" value="Chromosome 8"/>
</dbReference>
<reference evidence="2 4" key="1">
    <citation type="journal article" date="2017" name="Nature">
        <title>The sunflower genome provides insights into oil metabolism, flowering and Asterid evolution.</title>
        <authorList>
            <person name="Badouin H."/>
            <person name="Gouzy J."/>
            <person name="Grassa C.J."/>
            <person name="Murat F."/>
            <person name="Staton S.E."/>
            <person name="Cottret L."/>
            <person name="Lelandais-Briere C."/>
            <person name="Owens G.L."/>
            <person name="Carrere S."/>
            <person name="Mayjonade B."/>
            <person name="Legrand L."/>
            <person name="Gill N."/>
            <person name="Kane N.C."/>
            <person name="Bowers J.E."/>
            <person name="Hubner S."/>
            <person name="Bellec A."/>
            <person name="Berard A."/>
            <person name="Berges H."/>
            <person name="Blanchet N."/>
            <person name="Boniface M.C."/>
            <person name="Brunel D."/>
            <person name="Catrice O."/>
            <person name="Chaidir N."/>
            <person name="Claudel C."/>
            <person name="Donnadieu C."/>
            <person name="Faraut T."/>
            <person name="Fievet G."/>
            <person name="Helmstetter N."/>
            <person name="King M."/>
            <person name="Knapp S.J."/>
            <person name="Lai Z."/>
            <person name="Le Paslier M.C."/>
            <person name="Lippi Y."/>
            <person name="Lorenzon L."/>
            <person name="Mandel J.R."/>
            <person name="Marage G."/>
            <person name="Marchand G."/>
            <person name="Marquand E."/>
            <person name="Bret-Mestries E."/>
            <person name="Morien E."/>
            <person name="Nambeesan S."/>
            <person name="Nguyen T."/>
            <person name="Pegot-Espagnet P."/>
            <person name="Pouilly N."/>
            <person name="Raftis F."/>
            <person name="Sallet E."/>
            <person name="Schiex T."/>
            <person name="Thomas J."/>
            <person name="Vandecasteele C."/>
            <person name="Vares D."/>
            <person name="Vear F."/>
            <person name="Vautrin S."/>
            <person name="Crespi M."/>
            <person name="Mangin B."/>
            <person name="Burke J.M."/>
            <person name="Salse J."/>
            <person name="Munos S."/>
            <person name="Vincourt P."/>
            <person name="Rieseberg L.H."/>
            <person name="Langlade N.B."/>
        </authorList>
    </citation>
    <scope>NUCLEOTIDE SEQUENCE [LARGE SCALE GENOMIC DNA]</scope>
    <source>
        <strain evidence="4">cv. SF193</strain>
        <tissue evidence="2">Leaves</tissue>
    </source>
</reference>
<evidence type="ECO:0000313" key="2">
    <source>
        <dbReference type="EMBL" id="KAF5809629.1"/>
    </source>
</evidence>
<dbReference type="InParanoid" id="A0A251U5V3"/>
<proteinExistence type="predicted"/>
<sequence length="50" mass="5803">MKRFGSTRSNRVNSVKPGQYSELTQSTHPVNSVDPVNIFRHFDIKNWNIV</sequence>
<reference evidence="3" key="2">
    <citation type="submission" date="2017-02" db="EMBL/GenBank/DDBJ databases">
        <title>Sunflower complete genome.</title>
        <authorList>
            <person name="Langlade N."/>
            <person name="Munos S."/>
        </authorList>
    </citation>
    <scope>NUCLEOTIDE SEQUENCE [LARGE SCALE GENOMIC DNA]</scope>
    <source>
        <tissue evidence="3">Leaves</tissue>
    </source>
</reference>
<protein>
    <submittedName>
        <fullName evidence="3">Uncharacterized protein</fullName>
    </submittedName>
</protein>
<dbReference type="EMBL" id="MNCJ02000319">
    <property type="protein sequence ID" value="KAF5809629.1"/>
    <property type="molecule type" value="Genomic_DNA"/>
</dbReference>
<dbReference type="EMBL" id="CM007897">
    <property type="protein sequence ID" value="OTG18728.1"/>
    <property type="molecule type" value="Genomic_DNA"/>
</dbReference>